<organism evidence="1">
    <name type="scientific">Cladocopium goreaui</name>
    <dbReference type="NCBI Taxonomy" id="2562237"/>
    <lineage>
        <taxon>Eukaryota</taxon>
        <taxon>Sar</taxon>
        <taxon>Alveolata</taxon>
        <taxon>Dinophyceae</taxon>
        <taxon>Suessiales</taxon>
        <taxon>Symbiodiniaceae</taxon>
        <taxon>Cladocopium</taxon>
    </lineage>
</organism>
<evidence type="ECO:0000313" key="2">
    <source>
        <dbReference type="EMBL" id="CAL4781998.1"/>
    </source>
</evidence>
<gene>
    <name evidence="1" type="ORF">C1SCF055_LOCUS21315</name>
</gene>
<reference evidence="2 3" key="2">
    <citation type="submission" date="2024-05" db="EMBL/GenBank/DDBJ databases">
        <authorList>
            <person name="Chen Y."/>
            <person name="Shah S."/>
            <person name="Dougan E. K."/>
            <person name="Thang M."/>
            <person name="Chan C."/>
        </authorList>
    </citation>
    <scope>NUCLEOTIDE SEQUENCE [LARGE SCALE GENOMIC DNA]</scope>
</reference>
<keyword evidence="3" id="KW-1185">Reference proteome</keyword>
<protein>
    <submittedName>
        <fullName evidence="1">Uncharacterized protein</fullName>
    </submittedName>
</protein>
<proteinExistence type="predicted"/>
<dbReference type="EMBL" id="CAMXCT030001984">
    <property type="protein sequence ID" value="CAL4781998.1"/>
    <property type="molecule type" value="Genomic_DNA"/>
</dbReference>
<dbReference type="AlphaFoldDB" id="A0A9P1G082"/>
<dbReference type="EMBL" id="CAMXCT020001984">
    <property type="protein sequence ID" value="CAL1148061.1"/>
    <property type="molecule type" value="Genomic_DNA"/>
</dbReference>
<sequence>MASPQVQSPGQQQWQLVQGFSNLSLQSPQLQSLQPQSQVPPQVVQGFSNLGLQSPQAPQAQWQMLSQVQPQVYQIPSPGPGALPGATSHVERLRLSSGAAVPTAAAERPERPERLGALIVTVTEGSSYDPIFQQVEQTDDQGLGRG</sequence>
<evidence type="ECO:0000313" key="1">
    <source>
        <dbReference type="EMBL" id="CAI3994686.1"/>
    </source>
</evidence>
<dbReference type="OrthoDB" id="427224at2759"/>
<dbReference type="Proteomes" id="UP001152797">
    <property type="component" value="Unassembled WGS sequence"/>
</dbReference>
<comment type="caution">
    <text evidence="1">The sequence shown here is derived from an EMBL/GenBank/DDBJ whole genome shotgun (WGS) entry which is preliminary data.</text>
</comment>
<name>A0A9P1G082_9DINO</name>
<accession>A0A9P1G082</accession>
<dbReference type="EMBL" id="CAMXCT010001984">
    <property type="protein sequence ID" value="CAI3994686.1"/>
    <property type="molecule type" value="Genomic_DNA"/>
</dbReference>
<evidence type="ECO:0000313" key="3">
    <source>
        <dbReference type="Proteomes" id="UP001152797"/>
    </source>
</evidence>
<reference evidence="1" key="1">
    <citation type="submission" date="2022-10" db="EMBL/GenBank/DDBJ databases">
        <authorList>
            <person name="Chen Y."/>
            <person name="Dougan E. K."/>
            <person name="Chan C."/>
            <person name="Rhodes N."/>
            <person name="Thang M."/>
        </authorList>
    </citation>
    <scope>NUCLEOTIDE SEQUENCE</scope>
</reference>